<name>A0ABT2AV78_9ACTN</name>
<dbReference type="SMART" id="SM00327">
    <property type="entry name" value="VWA"/>
    <property type="match status" value="1"/>
</dbReference>
<comment type="caution">
    <text evidence="3">The sequence shown here is derived from an EMBL/GenBank/DDBJ whole genome shotgun (WGS) entry which is preliminary data.</text>
</comment>
<dbReference type="CDD" id="cd00198">
    <property type="entry name" value="vWFA"/>
    <property type="match status" value="1"/>
</dbReference>
<gene>
    <name evidence="3" type="ORF">NX794_02340</name>
</gene>
<proteinExistence type="predicted"/>
<feature type="domain" description="VWFA" evidence="2">
    <location>
        <begin position="230"/>
        <end position="393"/>
    </location>
</feature>
<accession>A0ABT2AV78</accession>
<dbReference type="Gene3D" id="3.40.50.410">
    <property type="entry name" value="von Willebrand factor, type A domain"/>
    <property type="match status" value="1"/>
</dbReference>
<evidence type="ECO:0000256" key="1">
    <source>
        <dbReference type="SAM" id="MobiDB-lite"/>
    </source>
</evidence>
<dbReference type="PANTHER" id="PTHR39338:SF6">
    <property type="entry name" value="BLL5662 PROTEIN"/>
    <property type="match status" value="1"/>
</dbReference>
<dbReference type="Pfam" id="PF05762">
    <property type="entry name" value="VWA_CoxE"/>
    <property type="match status" value="1"/>
</dbReference>
<dbReference type="PIRSF" id="PIRSF010256">
    <property type="entry name" value="CoxE_vWa"/>
    <property type="match status" value="1"/>
</dbReference>
<dbReference type="InterPro" id="IPR008912">
    <property type="entry name" value="Uncharacterised_CoxE"/>
</dbReference>
<evidence type="ECO:0000313" key="3">
    <source>
        <dbReference type="EMBL" id="MCS0600080.1"/>
    </source>
</evidence>
<dbReference type="InterPro" id="IPR011195">
    <property type="entry name" value="UCP010256"/>
</dbReference>
<feature type="region of interest" description="Disordered" evidence="1">
    <location>
        <begin position="92"/>
        <end position="126"/>
    </location>
</feature>
<dbReference type="Proteomes" id="UP001205612">
    <property type="component" value="Unassembled WGS sequence"/>
</dbReference>
<sequence length="428" mass="45698">MTSAAGPFLPAVDRAAFAVALADRLRHGGVPVGMTATRDFVSALAVSRPAGRAALYWTARVTLVRDQPYLARFDEVFDAVFGDAVLAMDPHARRTGPGAAPPAEDDTHAPPPAGASGDPVPDAGLPWVTRPAVVGAAERSAEHVLTVPQRLPTELAGAVDTPFERLGEQEAALLGRWLETGLRQWPTRRSRTYAVRPGGHRVAIRQTVARSRRTGWEPVRLVRTGPLDRPRRVVVLCDVSRSMQAQAVAYLHLMRALALTTHAEVFAFATSLTRLTHVLAHRSAETAFEEASERVADRFGGTRIAHCLETLLASHHGGALRGAVVLIASDGWDGDPPERLAAAMARLRRRAHTVVWLNPRAGAPGYSPRTTTMTAALPHVDLLLPADTFASLLRVAPEVARLSGRGPRGGTAVSSRASRGWPGGTGPP</sequence>
<evidence type="ECO:0000259" key="2">
    <source>
        <dbReference type="SMART" id="SM00327"/>
    </source>
</evidence>
<dbReference type="InterPro" id="IPR002035">
    <property type="entry name" value="VWF_A"/>
</dbReference>
<keyword evidence="4" id="KW-1185">Reference proteome</keyword>
<organism evidence="3 4">
    <name type="scientific">Streptomyces pyxinicus</name>
    <dbReference type="NCBI Taxonomy" id="2970331"/>
    <lineage>
        <taxon>Bacteria</taxon>
        <taxon>Bacillati</taxon>
        <taxon>Actinomycetota</taxon>
        <taxon>Actinomycetes</taxon>
        <taxon>Kitasatosporales</taxon>
        <taxon>Streptomycetaceae</taxon>
        <taxon>Streptomyces</taxon>
    </lineage>
</organism>
<reference evidence="3 4" key="1">
    <citation type="submission" date="2022-08" db="EMBL/GenBank/DDBJ databases">
        <authorList>
            <person name="Somphong A."/>
            <person name="Phongsopitanun W."/>
        </authorList>
    </citation>
    <scope>NUCLEOTIDE SEQUENCE [LARGE SCALE GENOMIC DNA]</scope>
    <source>
        <strain evidence="3 4">LP11</strain>
    </source>
</reference>
<dbReference type="InterPro" id="IPR036465">
    <property type="entry name" value="vWFA_dom_sf"/>
</dbReference>
<dbReference type="RefSeq" id="WP_258776334.1">
    <property type="nucleotide sequence ID" value="NZ_JANUGP010000001.1"/>
</dbReference>
<dbReference type="PANTHER" id="PTHR39338">
    <property type="entry name" value="BLL5662 PROTEIN-RELATED"/>
    <property type="match status" value="1"/>
</dbReference>
<dbReference type="SUPFAM" id="SSF53300">
    <property type="entry name" value="vWA-like"/>
    <property type="match status" value="1"/>
</dbReference>
<evidence type="ECO:0000313" key="4">
    <source>
        <dbReference type="Proteomes" id="UP001205612"/>
    </source>
</evidence>
<dbReference type="EMBL" id="JANUGP010000001">
    <property type="protein sequence ID" value="MCS0600080.1"/>
    <property type="molecule type" value="Genomic_DNA"/>
</dbReference>
<protein>
    <submittedName>
        <fullName evidence="3">VWA domain-containing protein</fullName>
    </submittedName>
</protein>
<feature type="region of interest" description="Disordered" evidence="1">
    <location>
        <begin position="403"/>
        <end position="428"/>
    </location>
</feature>